<evidence type="ECO:0000313" key="7">
    <source>
        <dbReference type="Proteomes" id="UP000649289"/>
    </source>
</evidence>
<evidence type="ECO:0000256" key="2">
    <source>
        <dbReference type="ARBA" id="ARBA00022729"/>
    </source>
</evidence>
<gene>
    <name evidence="6" type="ORF">IEZ25_12260</name>
</gene>
<feature type="domain" description="G5" evidence="5">
    <location>
        <begin position="232"/>
        <end position="313"/>
    </location>
</feature>
<reference evidence="6 7" key="1">
    <citation type="submission" date="2020-09" db="EMBL/GenBank/DDBJ databases">
        <title>novel species in genus Nocardioides.</title>
        <authorList>
            <person name="Zhang G."/>
        </authorList>
    </citation>
    <scope>NUCLEOTIDE SEQUENCE [LARGE SCALE GENOMIC DNA]</scope>
    <source>
        <strain evidence="6 7">19197</strain>
    </source>
</reference>
<comment type="caution">
    <text evidence="6">The sequence shown here is derived from an EMBL/GenBank/DDBJ whole genome shotgun (WGS) entry which is preliminary data.</text>
</comment>
<feature type="transmembrane region" description="Helical" evidence="4">
    <location>
        <begin position="39"/>
        <end position="62"/>
    </location>
</feature>
<dbReference type="InterPro" id="IPR010618">
    <property type="entry name" value="RPF"/>
</dbReference>
<dbReference type="Pfam" id="PF07501">
    <property type="entry name" value="G5"/>
    <property type="match status" value="1"/>
</dbReference>
<evidence type="ECO:0000256" key="4">
    <source>
        <dbReference type="SAM" id="Phobius"/>
    </source>
</evidence>
<dbReference type="PROSITE" id="PS51109">
    <property type="entry name" value="G5"/>
    <property type="match status" value="1"/>
</dbReference>
<dbReference type="SMART" id="SM01208">
    <property type="entry name" value="G5"/>
    <property type="match status" value="1"/>
</dbReference>
<organism evidence="6 7">
    <name type="scientific">Nocardioides hwasunensis</name>
    <dbReference type="NCBI Taxonomy" id="397258"/>
    <lineage>
        <taxon>Bacteria</taxon>
        <taxon>Bacillati</taxon>
        <taxon>Actinomycetota</taxon>
        <taxon>Actinomycetes</taxon>
        <taxon>Propionibacteriales</taxon>
        <taxon>Nocardioidaceae</taxon>
        <taxon>Nocardioides</taxon>
    </lineage>
</organism>
<sequence length="402" mass="42918">MLRGCRARRSEGCCHPRPGEYDVRRIVRSRLAHLSRSKAVLATLAAVVVASVAGTTVGYAALSKDVTLTLDGRTTQVSAFGSTVGDVLAAEGIEVTDKDLVAPGVEESVKDGSAIAVQFGRPLELSVDGDTDTYWVNSTSVASALGEIGRRFDGADLSASRSSSIGRSGLTLEVVTPKVLKIKLGAQQLEKHEVAATTVADVLESMDVQVGKRDKVSPSLDTEISDGDKVVVTKIRIQNKRVEREVIDAPVIEREDGSMFEGDEEVVQQGKDGVRNVTYRLRFVNGELKARKVVQASVKVKPVPTIVKVGTKEEPTSNFADGNTVWDALAQCESGGNWAINTGNGYYGGLQFNLGTWRAYGGTGYPHQASRETQIAVATRLRDARGGYGAWPGCAAKLGLPR</sequence>
<evidence type="ECO:0000256" key="1">
    <source>
        <dbReference type="ARBA" id="ARBA00010830"/>
    </source>
</evidence>
<evidence type="ECO:0000256" key="3">
    <source>
        <dbReference type="ARBA" id="ARBA00022801"/>
    </source>
</evidence>
<comment type="similarity">
    <text evidence="1">Belongs to the transglycosylase family. Rpf subfamily.</text>
</comment>
<dbReference type="InterPro" id="IPR023346">
    <property type="entry name" value="Lysozyme-like_dom_sf"/>
</dbReference>
<dbReference type="Gene3D" id="2.20.230.10">
    <property type="entry name" value="Resuscitation-promoting factor rpfb"/>
    <property type="match status" value="1"/>
</dbReference>
<keyword evidence="4" id="KW-1133">Transmembrane helix</keyword>
<dbReference type="CDD" id="cd13925">
    <property type="entry name" value="RPF"/>
    <property type="match status" value="1"/>
</dbReference>
<accession>A0ABR8MJD9</accession>
<keyword evidence="4" id="KW-0812">Transmembrane</keyword>
<dbReference type="Pfam" id="PF03990">
    <property type="entry name" value="DUF348"/>
    <property type="match status" value="3"/>
</dbReference>
<keyword evidence="4" id="KW-0472">Membrane</keyword>
<dbReference type="InterPro" id="IPR011098">
    <property type="entry name" value="G5_dom"/>
</dbReference>
<dbReference type="Pfam" id="PF06737">
    <property type="entry name" value="Transglycosylas"/>
    <property type="match status" value="1"/>
</dbReference>
<protein>
    <submittedName>
        <fullName evidence="6">Transglycosylase family protein</fullName>
    </submittedName>
</protein>
<evidence type="ECO:0000259" key="5">
    <source>
        <dbReference type="PROSITE" id="PS51109"/>
    </source>
</evidence>
<keyword evidence="7" id="KW-1185">Reference proteome</keyword>
<name>A0ABR8MJD9_9ACTN</name>
<dbReference type="Proteomes" id="UP000649289">
    <property type="component" value="Unassembled WGS sequence"/>
</dbReference>
<dbReference type="InterPro" id="IPR007137">
    <property type="entry name" value="DUF348"/>
</dbReference>
<proteinExistence type="inferred from homology"/>
<evidence type="ECO:0000313" key="6">
    <source>
        <dbReference type="EMBL" id="MBD3915391.1"/>
    </source>
</evidence>
<keyword evidence="3" id="KW-0378">Hydrolase</keyword>
<dbReference type="Gene3D" id="1.10.530.10">
    <property type="match status" value="1"/>
</dbReference>
<dbReference type="SUPFAM" id="SSF53955">
    <property type="entry name" value="Lysozyme-like"/>
    <property type="match status" value="1"/>
</dbReference>
<keyword evidence="2" id="KW-0732">Signal</keyword>
<dbReference type="EMBL" id="JACXYY010000004">
    <property type="protein sequence ID" value="MBD3915391.1"/>
    <property type="molecule type" value="Genomic_DNA"/>
</dbReference>